<protein>
    <submittedName>
        <fullName evidence="7">L-cysteate sulfo-lyase</fullName>
        <ecNumber evidence="7">4.4.1.25</ecNumber>
    </submittedName>
</protein>
<dbReference type="InterPro" id="IPR001926">
    <property type="entry name" value="TrpB-like_PALP"/>
</dbReference>
<accession>A0A2Z4AID9</accession>
<evidence type="ECO:0000313" key="7">
    <source>
        <dbReference type="EMBL" id="AWT60134.1"/>
    </source>
</evidence>
<comment type="similarity">
    <text evidence="2">Belongs to the ACC deaminase/D-cysteine desulfhydrase family.</text>
</comment>
<gene>
    <name evidence="7" type="primary">cuyA_2</name>
    <name evidence="7" type="ORF">DF168_01335</name>
</gene>
<evidence type="ECO:0000256" key="2">
    <source>
        <dbReference type="ARBA" id="ARBA00008639"/>
    </source>
</evidence>
<name>A0A2Z4AID9_9BACT</name>
<feature type="domain" description="Tryptophan synthase beta chain-like PALP" evidence="6">
    <location>
        <begin position="17"/>
        <end position="319"/>
    </location>
</feature>
<dbReference type="Pfam" id="PF00291">
    <property type="entry name" value="PALP"/>
    <property type="match status" value="1"/>
</dbReference>
<dbReference type="GO" id="GO:0034011">
    <property type="term" value="F:L-cysteate sulfo-lyase activity"/>
    <property type="evidence" value="ECO:0007669"/>
    <property type="project" value="UniProtKB-EC"/>
</dbReference>
<dbReference type="PANTHER" id="PTHR43780:SF2">
    <property type="entry name" value="1-AMINOCYCLOPROPANE-1-CARBOXYLATE DEAMINASE-RELATED"/>
    <property type="match status" value="1"/>
</dbReference>
<keyword evidence="3 5" id="KW-0663">Pyridoxal phosphate</keyword>
<dbReference type="InterPro" id="IPR027278">
    <property type="entry name" value="ACCD_DCysDesulf"/>
</dbReference>
<dbReference type="AlphaFoldDB" id="A0A2Z4AID9"/>
<reference evidence="7 8" key="1">
    <citation type="submission" date="2018-06" db="EMBL/GenBank/DDBJ databases">
        <title>Draft Genome Sequence of a Novel Marine Bacterium Related to the Verrucomicrobia.</title>
        <authorList>
            <person name="Vosseberg J."/>
            <person name="Martijn J."/>
            <person name="Ettema T.J.G."/>
        </authorList>
    </citation>
    <scope>NUCLEOTIDE SEQUENCE [LARGE SCALE GENOMIC DNA]</scope>
    <source>
        <strain evidence="7">TARA_B100001123</strain>
    </source>
</reference>
<feature type="active site" description="Nucleophile" evidence="4">
    <location>
        <position position="80"/>
    </location>
</feature>
<comment type="cofactor">
    <cofactor evidence="1">
        <name>pyridoxal 5'-phosphate</name>
        <dbReference type="ChEBI" id="CHEBI:597326"/>
    </cofactor>
</comment>
<dbReference type="PIRSF" id="PIRSF006278">
    <property type="entry name" value="ACCD_DCysDesulf"/>
    <property type="match status" value="1"/>
</dbReference>
<evidence type="ECO:0000256" key="3">
    <source>
        <dbReference type="ARBA" id="ARBA00022898"/>
    </source>
</evidence>
<keyword evidence="7" id="KW-0456">Lyase</keyword>
<proteinExistence type="inferred from homology"/>
<dbReference type="EMBL" id="CP029803">
    <property type="protein sequence ID" value="AWT60134.1"/>
    <property type="molecule type" value="Genomic_DNA"/>
</dbReference>
<evidence type="ECO:0000256" key="1">
    <source>
        <dbReference type="ARBA" id="ARBA00001933"/>
    </source>
</evidence>
<dbReference type="Gene3D" id="3.40.50.1100">
    <property type="match status" value="2"/>
</dbReference>
<dbReference type="PANTHER" id="PTHR43780">
    <property type="entry name" value="1-AMINOCYCLOPROPANE-1-CARBOXYLATE DEAMINASE-RELATED"/>
    <property type="match status" value="1"/>
</dbReference>
<dbReference type="EC" id="4.4.1.25" evidence="7"/>
<dbReference type="InterPro" id="IPR036052">
    <property type="entry name" value="TrpB-like_PALP_sf"/>
</dbReference>
<dbReference type="InterPro" id="IPR005966">
    <property type="entry name" value="D-Cys_desShydrase"/>
</dbReference>
<feature type="modified residue" description="N6-(pyridoxal phosphate)lysine" evidence="5">
    <location>
        <position position="53"/>
    </location>
</feature>
<organism evidence="7 8">
    <name type="scientific">Candidatus Moanibacter tarae</name>
    <dbReference type="NCBI Taxonomy" id="2200854"/>
    <lineage>
        <taxon>Bacteria</taxon>
        <taxon>Pseudomonadati</taxon>
        <taxon>Verrucomicrobiota</taxon>
        <taxon>Opitutia</taxon>
        <taxon>Puniceicoccales</taxon>
        <taxon>Puniceicoccales incertae sedis</taxon>
        <taxon>Candidatus Moanibacter</taxon>
    </lineage>
</organism>
<dbReference type="Proteomes" id="UP000247465">
    <property type="component" value="Chromosome"/>
</dbReference>
<evidence type="ECO:0000259" key="6">
    <source>
        <dbReference type="Pfam" id="PF00291"/>
    </source>
</evidence>
<evidence type="ECO:0000313" key="8">
    <source>
        <dbReference type="Proteomes" id="UP000247465"/>
    </source>
</evidence>
<dbReference type="NCBIfam" id="TIGR01275">
    <property type="entry name" value="ACC_deam_rel"/>
    <property type="match status" value="1"/>
</dbReference>
<dbReference type="GO" id="GO:0019148">
    <property type="term" value="F:D-cysteine desulfhydrase activity"/>
    <property type="evidence" value="ECO:0007669"/>
    <property type="project" value="TreeGrafter"/>
</dbReference>
<dbReference type="KEGG" id="mtar:DF168_01335"/>
<dbReference type="SUPFAM" id="SSF53686">
    <property type="entry name" value="Tryptophan synthase beta subunit-like PLP-dependent enzymes"/>
    <property type="match status" value="1"/>
</dbReference>
<sequence>MSLPNDFDNIPRICVAQLPTPVHGLPRLSKSLLGPRILVKRDDQTGLATGGNKARKLEYLVADAIAKGSDTLLTAGAPQSNHCRQTAAVAALKGLNCDLILGGEEPEIWNGNLLLDRLLGARAHFTEKEKRSVKMDEIAADLKKQGRRPYVIPIGGSNGVGALGYVRAMVELQGQLKQLGEKVDRIVFGSSSGGTQAGMALGARIAGFSGQVLGISVDQEKLDDLPYQRELAEISNESAKLIGSEEQFGPTDYELSYDYLGGGYGVVGDMEREAIQLCAGTEGLLLDPVYTGRAFGGMIDLIRKSYISSDETVLFWHTGGTSALFGYAGEI</sequence>
<evidence type="ECO:0000256" key="4">
    <source>
        <dbReference type="PIRSR" id="PIRSR006278-1"/>
    </source>
</evidence>
<evidence type="ECO:0000256" key="5">
    <source>
        <dbReference type="PIRSR" id="PIRSR006278-2"/>
    </source>
</evidence>